<feature type="domain" description="Effector-associated" evidence="2">
    <location>
        <begin position="293"/>
        <end position="372"/>
    </location>
</feature>
<accession>A0ABQ3YS55</accession>
<dbReference type="InterPro" id="IPR045431">
    <property type="entry name" value="EAD2"/>
</dbReference>
<evidence type="ECO:0000259" key="1">
    <source>
        <dbReference type="Pfam" id="PF01048"/>
    </source>
</evidence>
<name>A0ABQ3YS55_9ACTN</name>
<dbReference type="InterPro" id="IPR000845">
    <property type="entry name" value="Nucleoside_phosphorylase_d"/>
</dbReference>
<protein>
    <recommendedName>
        <fullName evidence="5">Nucleoside phosphorylase domain-containing protein</fullName>
    </recommendedName>
</protein>
<reference evidence="3 4" key="1">
    <citation type="submission" date="2021-01" db="EMBL/GenBank/DDBJ databases">
        <title>Whole genome shotgun sequence of Actinoplanes durhamensis NBRC 14914.</title>
        <authorList>
            <person name="Komaki H."/>
            <person name="Tamura T."/>
        </authorList>
    </citation>
    <scope>NUCLEOTIDE SEQUENCE [LARGE SCALE GENOMIC DNA]</scope>
    <source>
        <strain evidence="3 4">NBRC 14914</strain>
    </source>
</reference>
<evidence type="ECO:0000313" key="4">
    <source>
        <dbReference type="Proteomes" id="UP000637628"/>
    </source>
</evidence>
<dbReference type="Gene3D" id="3.40.50.1580">
    <property type="entry name" value="Nucleoside phosphorylase domain"/>
    <property type="match status" value="1"/>
</dbReference>
<feature type="domain" description="Nucleoside phosphorylase" evidence="1">
    <location>
        <begin position="12"/>
        <end position="260"/>
    </location>
</feature>
<dbReference type="EMBL" id="BOML01000013">
    <property type="protein sequence ID" value="GIE00339.1"/>
    <property type="molecule type" value="Genomic_DNA"/>
</dbReference>
<proteinExistence type="predicted"/>
<sequence>MGSSHMPGDITIGIVTALAIEYAPVRKVLEGAHDQHMQGDQKLYCVGSVPSAAPDTPHQVVATQLTRDGTRDAAATVIGLVRSFPSVRTIMVSGIAAGIPDAGLGLGDIVSATEGVVDYSHLRVTGEGTELRRPLGDVSAAVLDADNRLAEHEIHGHRPWLTTLATLERSNVAFRRPSGGETTTVHRGAIGSADILLRDAILRDGLAHRHRIIALEMEASGVATAARLCGREFFVVRAISDLADQKKDDRWHGHAAAASTAYLHALLGALMPEISTPTRAGGNRNVDGLPRIVEALLGSRAVRDEHTRSQLIDLLPAYIRSGVPYSSTPRIHVISIVSTCSGYPSGREALLDSLCVLLGEDSPEFGALAAVIRQNWSRA</sequence>
<gene>
    <name evidence="3" type="ORF">Adu01nite_16890</name>
</gene>
<evidence type="ECO:0008006" key="5">
    <source>
        <dbReference type="Google" id="ProtNLM"/>
    </source>
</evidence>
<keyword evidence="4" id="KW-1185">Reference proteome</keyword>
<dbReference type="PANTHER" id="PTHR46832:SF1">
    <property type="entry name" value="5'-METHYLTHIOADENOSINE_S-ADENOSYLHOMOCYSTEINE NUCLEOSIDASE"/>
    <property type="match status" value="1"/>
</dbReference>
<dbReference type="Pfam" id="PF19956">
    <property type="entry name" value="EAD2"/>
    <property type="match status" value="1"/>
</dbReference>
<dbReference type="Proteomes" id="UP000637628">
    <property type="component" value="Unassembled WGS sequence"/>
</dbReference>
<organism evidence="3 4">
    <name type="scientific">Paractinoplanes durhamensis</name>
    <dbReference type="NCBI Taxonomy" id="113563"/>
    <lineage>
        <taxon>Bacteria</taxon>
        <taxon>Bacillati</taxon>
        <taxon>Actinomycetota</taxon>
        <taxon>Actinomycetes</taxon>
        <taxon>Micromonosporales</taxon>
        <taxon>Micromonosporaceae</taxon>
        <taxon>Paractinoplanes</taxon>
    </lineage>
</organism>
<comment type="caution">
    <text evidence="3">The sequence shown here is derived from an EMBL/GenBank/DDBJ whole genome shotgun (WGS) entry which is preliminary data.</text>
</comment>
<evidence type="ECO:0000259" key="2">
    <source>
        <dbReference type="Pfam" id="PF19956"/>
    </source>
</evidence>
<dbReference type="InterPro" id="IPR035994">
    <property type="entry name" value="Nucleoside_phosphorylase_sf"/>
</dbReference>
<dbReference type="SUPFAM" id="SSF53167">
    <property type="entry name" value="Purine and uridine phosphorylases"/>
    <property type="match status" value="1"/>
</dbReference>
<dbReference type="PANTHER" id="PTHR46832">
    <property type="entry name" value="5'-METHYLTHIOADENOSINE/S-ADENOSYLHOMOCYSTEINE NUCLEOSIDASE"/>
    <property type="match status" value="1"/>
</dbReference>
<evidence type="ECO:0000313" key="3">
    <source>
        <dbReference type="EMBL" id="GIE00339.1"/>
    </source>
</evidence>
<dbReference type="Pfam" id="PF01048">
    <property type="entry name" value="PNP_UDP_1"/>
    <property type="match status" value="1"/>
</dbReference>